<accession>A0ACB7PAK9</accession>
<evidence type="ECO:0000313" key="2">
    <source>
        <dbReference type="Proteomes" id="UP000724584"/>
    </source>
</evidence>
<organism evidence="1 2">
    <name type="scientific">Chaetomium tenue</name>
    <dbReference type="NCBI Taxonomy" id="1854479"/>
    <lineage>
        <taxon>Eukaryota</taxon>
        <taxon>Fungi</taxon>
        <taxon>Dikarya</taxon>
        <taxon>Ascomycota</taxon>
        <taxon>Pezizomycotina</taxon>
        <taxon>Sordariomycetes</taxon>
        <taxon>Sordariomycetidae</taxon>
        <taxon>Sordariales</taxon>
        <taxon>Chaetomiaceae</taxon>
        <taxon>Chaetomium</taxon>
    </lineage>
</organism>
<comment type="caution">
    <text evidence="1">The sequence shown here is derived from an EMBL/GenBank/DDBJ whole genome shotgun (WGS) entry which is preliminary data.</text>
</comment>
<protein>
    <submittedName>
        <fullName evidence="1">PrpF protein-domain-containing protein</fullName>
    </submittedName>
</protein>
<proteinExistence type="predicted"/>
<dbReference type="EMBL" id="JAGIZQ010000003">
    <property type="protein sequence ID" value="KAH6636120.1"/>
    <property type="molecule type" value="Genomic_DNA"/>
</dbReference>
<name>A0ACB7PAK9_9PEZI</name>
<keyword evidence="2" id="KW-1185">Reference proteome</keyword>
<reference evidence="1 2" key="1">
    <citation type="journal article" date="2021" name="Nat. Commun.">
        <title>Genetic determinants of endophytism in the Arabidopsis root mycobiome.</title>
        <authorList>
            <person name="Mesny F."/>
            <person name="Miyauchi S."/>
            <person name="Thiergart T."/>
            <person name="Pickel B."/>
            <person name="Atanasova L."/>
            <person name="Karlsson M."/>
            <person name="Huettel B."/>
            <person name="Barry K.W."/>
            <person name="Haridas S."/>
            <person name="Chen C."/>
            <person name="Bauer D."/>
            <person name="Andreopoulos W."/>
            <person name="Pangilinan J."/>
            <person name="LaButti K."/>
            <person name="Riley R."/>
            <person name="Lipzen A."/>
            <person name="Clum A."/>
            <person name="Drula E."/>
            <person name="Henrissat B."/>
            <person name="Kohler A."/>
            <person name="Grigoriev I.V."/>
            <person name="Martin F.M."/>
            <person name="Hacquard S."/>
        </authorList>
    </citation>
    <scope>NUCLEOTIDE SEQUENCE [LARGE SCALE GENOMIC DNA]</scope>
    <source>
        <strain evidence="1 2">MPI-SDFR-AT-0079</strain>
    </source>
</reference>
<evidence type="ECO:0000313" key="1">
    <source>
        <dbReference type="EMBL" id="KAH6636120.1"/>
    </source>
</evidence>
<gene>
    <name evidence="1" type="ORF">F5144DRAFT_591380</name>
</gene>
<dbReference type="Proteomes" id="UP000724584">
    <property type="component" value="Unassembled WGS sequence"/>
</dbReference>
<sequence>MTTNRSAIHFTEAMKLVYGNIDHLSEDEARKWTAPDKPGAGGHRGRYLWTDAFGVVNLITLSKETSSPIYLTLAKQLAQTVHDILGRTRDGTARLPRATDAEPLNGGLRIGKTSDQGPDRDGQYHHYLTLWMFALNRLALATGDKEYNQLAVQLAKAIHPHFVIHRDNDTLRMVWKISTDMNTVLVPSEGHLDAATGFVVYRLLQRTAEHMHGASEVLSREIDDYKQLMHRAGKLEASRDPLDLGMGLWMCHFFKEEPWAVRLGSESLGMARAILDKDKGLMARDASRRLAFREFGTCLGLECFGADEEIKSGVEAVVNFWHHYLEESTDEDLRPISLVMYAAALIPGGDRLSTPINHGGTASIGNRSIPAIFARGGTSTGLVLWKKDLPPESQFGPVAFDGGLSEHCRIETDPQTGERTAMVRIFNTNTRKVVHSRFRVSGEPPSYSPMGTYEMDGVPGKQSQINLGFINPGGAATGKVLPTGNRVDTIRLPDGGTIEASLVDVSNPGVFIRISDLGVQNPAALDPTAVEADAALKARLEQIRQAGASLMGLDPNTQSVPKIVLVFPPEVTQQRPGVHIKCLALSMGQAHKSVPLTLGLCLGAAARLPGTIPNQLAVGADGGDTIVVGHPGGKLDVAAKAKDGEVLSVDLSRTARVLMKGSVFY</sequence>